<evidence type="ECO:0000256" key="1">
    <source>
        <dbReference type="SAM" id="SignalP"/>
    </source>
</evidence>
<dbReference type="OrthoDB" id="2274644at2759"/>
<reference evidence="2" key="1">
    <citation type="submission" date="2021-02" db="EMBL/GenBank/DDBJ databases">
        <authorList>
            <person name="Dougan E. K."/>
            <person name="Rhodes N."/>
            <person name="Thang M."/>
            <person name="Chan C."/>
        </authorList>
    </citation>
    <scope>NUCLEOTIDE SEQUENCE</scope>
</reference>
<evidence type="ECO:0008006" key="5">
    <source>
        <dbReference type="Google" id="ProtNLM"/>
    </source>
</evidence>
<dbReference type="SUPFAM" id="SSF81631">
    <property type="entry name" value="PAP/OAS1 substrate-binding domain"/>
    <property type="match status" value="1"/>
</dbReference>
<sequence>MSSFALTLMLIHFLQHREVPVLPSLQDLAIARRYPPVYLQGTDCRYCSCPDEIAAELQRLQGQHGPNTEPLGLLLFEFFHHFGYRYQNGTIAIRDRSSLLPRSDEAQSFLVVDNPFEPGKDVANVEVKLYTRLREEFRRVDARAWCCCRGCSRLCCYVRALLLRQSCCVRVCCCVRACSFGLSETSPFLWVSVVICAVYDWKIVHPVAAVVVVLCLHGTGSSEAMPAKVCSGICCLCNDDLDMFFFVIIANDSQHVARERCRLDVVAVDWCWFLKLGGVTVSSNDISLLTVVVNSKNNSNISNKQQKIKLIEEKCYWNQPYLCRTSHLSMPGNAVDSSAY</sequence>
<protein>
    <recommendedName>
        <fullName evidence="5">Polynucleotide adenylyltransferase</fullName>
    </recommendedName>
</protein>
<evidence type="ECO:0000313" key="3">
    <source>
        <dbReference type="EMBL" id="CAE8652704.1"/>
    </source>
</evidence>
<dbReference type="Gene3D" id="1.10.1410.10">
    <property type="match status" value="1"/>
</dbReference>
<dbReference type="PANTHER" id="PTHR12271:SF40">
    <property type="entry name" value="POLY(A) RNA POLYMERASE GLD2"/>
    <property type="match status" value="1"/>
</dbReference>
<comment type="caution">
    <text evidence="2">The sequence shown here is derived from an EMBL/GenBank/DDBJ whole genome shotgun (WGS) entry which is preliminary data.</text>
</comment>
<evidence type="ECO:0000313" key="4">
    <source>
        <dbReference type="Proteomes" id="UP000654075"/>
    </source>
</evidence>
<dbReference type="PANTHER" id="PTHR12271">
    <property type="entry name" value="POLY A POLYMERASE CID PAP -RELATED"/>
    <property type="match status" value="1"/>
</dbReference>
<dbReference type="EMBL" id="CAJNNV010010174">
    <property type="protein sequence ID" value="CAE8598279.1"/>
    <property type="molecule type" value="Genomic_DNA"/>
</dbReference>
<feature type="signal peptide" evidence="1">
    <location>
        <begin position="1"/>
        <end position="16"/>
    </location>
</feature>
<gene>
    <name evidence="2" type="ORF">PGLA1383_LOCUS16690</name>
    <name evidence="3" type="ORF">PGLA2088_LOCUS9906</name>
</gene>
<dbReference type="GO" id="GO:0016779">
    <property type="term" value="F:nucleotidyltransferase activity"/>
    <property type="evidence" value="ECO:0007669"/>
    <property type="project" value="TreeGrafter"/>
</dbReference>
<evidence type="ECO:0000313" key="2">
    <source>
        <dbReference type="EMBL" id="CAE8598279.1"/>
    </source>
</evidence>
<keyword evidence="4" id="KW-1185">Reference proteome</keyword>
<feature type="chain" id="PRO_5036408804" description="Polynucleotide adenylyltransferase" evidence="1">
    <location>
        <begin position="17"/>
        <end position="340"/>
    </location>
</feature>
<dbReference type="Proteomes" id="UP000654075">
    <property type="component" value="Unassembled WGS sequence"/>
</dbReference>
<keyword evidence="1" id="KW-0732">Signal</keyword>
<accession>A0A813EDC6</accession>
<organism evidence="2 4">
    <name type="scientific">Polarella glacialis</name>
    <name type="common">Dinoflagellate</name>
    <dbReference type="NCBI Taxonomy" id="89957"/>
    <lineage>
        <taxon>Eukaryota</taxon>
        <taxon>Sar</taxon>
        <taxon>Alveolata</taxon>
        <taxon>Dinophyceae</taxon>
        <taxon>Suessiales</taxon>
        <taxon>Suessiaceae</taxon>
        <taxon>Polarella</taxon>
    </lineage>
</organism>
<dbReference type="Proteomes" id="UP000626109">
    <property type="component" value="Unassembled WGS sequence"/>
</dbReference>
<dbReference type="GO" id="GO:0031123">
    <property type="term" value="P:RNA 3'-end processing"/>
    <property type="evidence" value="ECO:0007669"/>
    <property type="project" value="TreeGrafter"/>
</dbReference>
<name>A0A813EDC6_POLGL</name>
<dbReference type="AlphaFoldDB" id="A0A813EDC6"/>
<dbReference type="EMBL" id="CAJNNW010011045">
    <property type="protein sequence ID" value="CAE8652704.1"/>
    <property type="molecule type" value="Genomic_DNA"/>
</dbReference>
<proteinExistence type="predicted"/>